<feature type="transmembrane region" description="Helical" evidence="6">
    <location>
        <begin position="282"/>
        <end position="299"/>
    </location>
</feature>
<comment type="subcellular location">
    <subcellularLocation>
        <location evidence="1">Endomembrane system</location>
        <topology evidence="1">Multi-pass membrane protein</topology>
    </subcellularLocation>
</comment>
<feature type="transmembrane region" description="Helical" evidence="6">
    <location>
        <begin position="108"/>
        <end position="127"/>
    </location>
</feature>
<feature type="transmembrane region" description="Helical" evidence="6">
    <location>
        <begin position="76"/>
        <end position="96"/>
    </location>
</feature>
<comment type="similarity">
    <text evidence="2">Belongs to the EamA transporter family.</text>
</comment>
<keyword evidence="5 6" id="KW-0472">Membrane</keyword>
<feature type="domain" description="EamA" evidence="7">
    <location>
        <begin position="167"/>
        <end position="295"/>
    </location>
</feature>
<keyword evidence="9" id="KW-1185">Reference proteome</keyword>
<dbReference type="InterPro" id="IPR037185">
    <property type="entry name" value="EmrE-like"/>
</dbReference>
<name>A0ABY5BR95_9LACO</name>
<evidence type="ECO:0000256" key="2">
    <source>
        <dbReference type="ARBA" id="ARBA00007362"/>
    </source>
</evidence>
<reference evidence="8" key="1">
    <citation type="submission" date="2022-05" db="EMBL/GenBank/DDBJ databases">
        <authorList>
            <person name="Oliphant S.A."/>
            <person name="Watson-Haigh N.S."/>
            <person name="Sumby K.M."/>
            <person name="Gardner J.M."/>
            <person name="Jiranek V."/>
        </authorList>
    </citation>
    <scope>NUCLEOTIDE SEQUENCE</scope>
    <source>
        <strain evidence="8">KI16_H9</strain>
    </source>
</reference>
<feature type="transmembrane region" description="Helical" evidence="6">
    <location>
        <begin position="44"/>
        <end position="64"/>
    </location>
</feature>
<evidence type="ECO:0000256" key="3">
    <source>
        <dbReference type="ARBA" id="ARBA00022692"/>
    </source>
</evidence>
<feature type="transmembrane region" description="Helical" evidence="6">
    <location>
        <begin position="12"/>
        <end position="32"/>
    </location>
</feature>
<feature type="transmembrane region" description="Helical" evidence="6">
    <location>
        <begin position="156"/>
        <end position="177"/>
    </location>
</feature>
<evidence type="ECO:0000256" key="4">
    <source>
        <dbReference type="ARBA" id="ARBA00022989"/>
    </source>
</evidence>
<protein>
    <submittedName>
        <fullName evidence="8">DMT family transporter</fullName>
    </submittedName>
</protein>
<dbReference type="PANTHER" id="PTHR32322">
    <property type="entry name" value="INNER MEMBRANE TRANSPORTER"/>
    <property type="match status" value="1"/>
</dbReference>
<dbReference type="InterPro" id="IPR000620">
    <property type="entry name" value="EamA_dom"/>
</dbReference>
<feature type="transmembrane region" description="Helical" evidence="6">
    <location>
        <begin position="221"/>
        <end position="243"/>
    </location>
</feature>
<keyword evidence="4 6" id="KW-1133">Transmembrane helix</keyword>
<feature type="transmembrane region" description="Helical" evidence="6">
    <location>
        <begin position="134"/>
        <end position="150"/>
    </location>
</feature>
<dbReference type="EMBL" id="CP097116">
    <property type="protein sequence ID" value="USS84753.1"/>
    <property type="molecule type" value="Genomic_DNA"/>
</dbReference>
<gene>
    <name evidence="8" type="ORF">M3M35_05455</name>
</gene>
<keyword evidence="3 6" id="KW-0812">Transmembrane</keyword>
<evidence type="ECO:0000313" key="8">
    <source>
        <dbReference type="EMBL" id="USS84753.1"/>
    </source>
</evidence>
<proteinExistence type="inferred from homology"/>
<evidence type="ECO:0000313" key="9">
    <source>
        <dbReference type="Proteomes" id="UP001056707"/>
    </source>
</evidence>
<dbReference type="RefSeq" id="WP_252749656.1">
    <property type="nucleotide sequence ID" value="NZ_CP097116.1"/>
</dbReference>
<evidence type="ECO:0000256" key="5">
    <source>
        <dbReference type="ARBA" id="ARBA00023136"/>
    </source>
</evidence>
<organism evidence="8 9">
    <name type="scientific">Fructilactobacillus myrtifloralis</name>
    <dbReference type="NCBI Taxonomy" id="2940301"/>
    <lineage>
        <taxon>Bacteria</taxon>
        <taxon>Bacillati</taxon>
        <taxon>Bacillota</taxon>
        <taxon>Bacilli</taxon>
        <taxon>Lactobacillales</taxon>
        <taxon>Lactobacillaceae</taxon>
        <taxon>Fructilactobacillus</taxon>
    </lineage>
</organism>
<dbReference type="SUPFAM" id="SSF103481">
    <property type="entry name" value="Multidrug resistance efflux transporter EmrE"/>
    <property type="match status" value="2"/>
</dbReference>
<dbReference type="PANTHER" id="PTHR32322:SF2">
    <property type="entry name" value="EAMA DOMAIN-CONTAINING PROTEIN"/>
    <property type="match status" value="1"/>
</dbReference>
<dbReference type="InterPro" id="IPR050638">
    <property type="entry name" value="AA-Vitamin_Transporters"/>
</dbReference>
<accession>A0ABY5BR95</accession>
<feature type="domain" description="EamA" evidence="7">
    <location>
        <begin position="12"/>
        <end position="150"/>
    </location>
</feature>
<evidence type="ECO:0000256" key="1">
    <source>
        <dbReference type="ARBA" id="ARBA00004127"/>
    </source>
</evidence>
<sequence length="304" mass="32868">MKARMQQSQTYLGVILAIAGALMWGIQGPVSQFLYQDHSFSTEWLMGVKMLVSGVLILLFVRFGQRQPILKIWNRHNWLTLVLYALLGLTGVQYFFLLTVRASNPATATIMQSLGTVMIVILTALIYHQLPSRPEASAVLVALIGTWLLVTKGDLTQLAISPTAFGLGLTVALAGALQTMLPVRLIQHNNTLVVVGWAMLIGGVIFSLIHPVWVNPPHLNVGVVLGVGFIVIFGTMLAFICFISSLHYISPTTAGLLDTFEPLSATLGTVVCFNTSFNGAEVIGGLLILSTVFILAVPTKKHSS</sequence>
<dbReference type="Pfam" id="PF00892">
    <property type="entry name" value="EamA"/>
    <property type="match status" value="2"/>
</dbReference>
<evidence type="ECO:0000256" key="6">
    <source>
        <dbReference type="SAM" id="Phobius"/>
    </source>
</evidence>
<evidence type="ECO:0000259" key="7">
    <source>
        <dbReference type="Pfam" id="PF00892"/>
    </source>
</evidence>
<feature type="transmembrane region" description="Helical" evidence="6">
    <location>
        <begin position="189"/>
        <end position="209"/>
    </location>
</feature>
<dbReference type="Proteomes" id="UP001056707">
    <property type="component" value="Chromosome"/>
</dbReference>